<dbReference type="PANTHER" id="PTHR43806">
    <property type="entry name" value="PEPTIDASE S8"/>
    <property type="match status" value="1"/>
</dbReference>
<evidence type="ECO:0000259" key="7">
    <source>
        <dbReference type="Pfam" id="PF00082"/>
    </source>
</evidence>
<dbReference type="Gene3D" id="3.40.50.200">
    <property type="entry name" value="Peptidase S8/S53 domain"/>
    <property type="match status" value="1"/>
</dbReference>
<feature type="signal peptide" evidence="6">
    <location>
        <begin position="1"/>
        <end position="34"/>
    </location>
</feature>
<keyword evidence="9" id="KW-1185">Reference proteome</keyword>
<dbReference type="InterPro" id="IPR050131">
    <property type="entry name" value="Peptidase_S8_subtilisin-like"/>
</dbReference>
<evidence type="ECO:0000256" key="3">
    <source>
        <dbReference type="ARBA" id="ARBA00022801"/>
    </source>
</evidence>
<evidence type="ECO:0000313" key="8">
    <source>
        <dbReference type="EMBL" id="UWZ58070.1"/>
    </source>
</evidence>
<dbReference type="KEGG" id="daur:Daura_19020"/>
<sequence length="509" mass="52091">MPHIALRQRAAAGRRIVAATVAAAASIAGLGAAAAPTHHRVGDAGWMAGGWLGNSTGTGGTTLSAVRAAINASSGQAAGLTGAGVGVALIDTGVSPVAGLPASQIVNGPDLSFESQDPDLRYLDSYGHGTHMAGIIVGNDPSTGTVGIAPKAKLTSIKVGTSNGAVDVSQMIAAIDWVVAHRNDDPANPIRVINISYGTGGTPNSWSDPVQFAVEQAWLKGVVVVAAAGNEGNSDLVVSDPASDPAVIAVAASTTKGTAGVTDDDFASFTTIGGNNRSVDFVAPGESIVSLTVPGSNVDLTYPSAKVGTTLLRGSGSSQAAAVTSAAVALLLQARPTLTPDQVKTVLRTSASFVSGLAMTRNIRALNLGAALTSQDLYATGWNRSTGTGKLDDARGASRLVRDNVALSGDNSVWGPLNPATWAPRSAAATSWSGGTWMGYRVAGDGWTGTSWASRTWAAATWTGKPWNGATTWTDPDWAGHYWSGHYWSGHYWSGHYWSSDEWATALWS</sequence>
<organism evidence="8 9">
    <name type="scientific">Dactylosporangium aurantiacum</name>
    <dbReference type="NCBI Taxonomy" id="35754"/>
    <lineage>
        <taxon>Bacteria</taxon>
        <taxon>Bacillati</taxon>
        <taxon>Actinomycetota</taxon>
        <taxon>Actinomycetes</taxon>
        <taxon>Micromonosporales</taxon>
        <taxon>Micromonosporaceae</taxon>
        <taxon>Dactylosporangium</taxon>
    </lineage>
</organism>
<dbReference type="InterPro" id="IPR000209">
    <property type="entry name" value="Peptidase_S8/S53_dom"/>
</dbReference>
<gene>
    <name evidence="8" type="ORF">Daura_19020</name>
</gene>
<evidence type="ECO:0000256" key="1">
    <source>
        <dbReference type="ARBA" id="ARBA00011073"/>
    </source>
</evidence>
<evidence type="ECO:0000256" key="6">
    <source>
        <dbReference type="SAM" id="SignalP"/>
    </source>
</evidence>
<accession>A0A9Q9IQC8</accession>
<dbReference type="PROSITE" id="PS51892">
    <property type="entry name" value="SUBTILASE"/>
    <property type="match status" value="1"/>
</dbReference>
<evidence type="ECO:0000256" key="5">
    <source>
        <dbReference type="PROSITE-ProRule" id="PRU01240"/>
    </source>
</evidence>
<feature type="domain" description="Peptidase S8/S53" evidence="7">
    <location>
        <begin position="82"/>
        <end position="389"/>
    </location>
</feature>
<evidence type="ECO:0000256" key="2">
    <source>
        <dbReference type="ARBA" id="ARBA00022670"/>
    </source>
</evidence>
<feature type="active site" description="Charge relay system" evidence="5">
    <location>
        <position position="128"/>
    </location>
</feature>
<name>A0A9Q9IQC8_9ACTN</name>
<dbReference type="GO" id="GO:0006508">
    <property type="term" value="P:proteolysis"/>
    <property type="evidence" value="ECO:0007669"/>
    <property type="project" value="UniProtKB-KW"/>
</dbReference>
<dbReference type="EMBL" id="CP073767">
    <property type="protein sequence ID" value="UWZ58070.1"/>
    <property type="molecule type" value="Genomic_DNA"/>
</dbReference>
<reference evidence="8" key="1">
    <citation type="submission" date="2021-04" db="EMBL/GenBank/DDBJ databases">
        <title>Dactylosporangium aurantiacum NRRL B-8018 full assembly.</title>
        <authorList>
            <person name="Hartkoorn R.C."/>
            <person name="Beaudoing E."/>
            <person name="Hot D."/>
        </authorList>
    </citation>
    <scope>NUCLEOTIDE SEQUENCE</scope>
    <source>
        <strain evidence="8">NRRL B-8018</strain>
    </source>
</reference>
<dbReference type="PRINTS" id="PR00723">
    <property type="entry name" value="SUBTILISIN"/>
</dbReference>
<keyword evidence="6" id="KW-0732">Signal</keyword>
<protein>
    <submittedName>
        <fullName evidence="8">S8 family serine peptidase</fullName>
    </submittedName>
</protein>
<feature type="chain" id="PRO_5040355620" evidence="6">
    <location>
        <begin position="35"/>
        <end position="509"/>
    </location>
</feature>
<evidence type="ECO:0000313" key="9">
    <source>
        <dbReference type="Proteomes" id="UP001058003"/>
    </source>
</evidence>
<comment type="similarity">
    <text evidence="1 5">Belongs to the peptidase S8 family.</text>
</comment>
<keyword evidence="4 5" id="KW-0720">Serine protease</keyword>
<dbReference type="InterPro" id="IPR036852">
    <property type="entry name" value="Peptidase_S8/S53_dom_sf"/>
</dbReference>
<dbReference type="GO" id="GO:0004252">
    <property type="term" value="F:serine-type endopeptidase activity"/>
    <property type="evidence" value="ECO:0007669"/>
    <property type="project" value="UniProtKB-UniRule"/>
</dbReference>
<dbReference type="Pfam" id="PF00082">
    <property type="entry name" value="Peptidase_S8"/>
    <property type="match status" value="1"/>
</dbReference>
<dbReference type="OrthoDB" id="9795680at2"/>
<dbReference type="Proteomes" id="UP001058003">
    <property type="component" value="Chromosome"/>
</dbReference>
<dbReference type="AlphaFoldDB" id="A0A9Q9IQC8"/>
<dbReference type="RefSeq" id="WP_081971597.1">
    <property type="nucleotide sequence ID" value="NZ_CP073767.1"/>
</dbReference>
<keyword evidence="3 5" id="KW-0378">Hydrolase</keyword>
<dbReference type="InterPro" id="IPR015500">
    <property type="entry name" value="Peptidase_S8_subtilisin-rel"/>
</dbReference>
<evidence type="ECO:0000256" key="4">
    <source>
        <dbReference type="ARBA" id="ARBA00022825"/>
    </source>
</evidence>
<dbReference type="SUPFAM" id="SSF52743">
    <property type="entry name" value="Subtilisin-like"/>
    <property type="match status" value="1"/>
</dbReference>
<proteinExistence type="inferred from homology"/>
<dbReference type="PANTHER" id="PTHR43806:SF11">
    <property type="entry name" value="CEREVISIN-RELATED"/>
    <property type="match status" value="1"/>
</dbReference>
<feature type="active site" description="Charge relay system" evidence="5">
    <location>
        <position position="91"/>
    </location>
</feature>
<keyword evidence="2 5" id="KW-0645">Protease</keyword>
<feature type="active site" description="Charge relay system" evidence="5">
    <location>
        <position position="318"/>
    </location>
</feature>